<dbReference type="InterPro" id="IPR036179">
    <property type="entry name" value="Ig-like_dom_sf"/>
</dbReference>
<dbReference type="NCBIfam" id="TIGR03696">
    <property type="entry name" value="Rhs_assc_core"/>
    <property type="match status" value="1"/>
</dbReference>
<dbReference type="Pfam" id="PF23598">
    <property type="entry name" value="LRR_14"/>
    <property type="match status" value="1"/>
</dbReference>
<dbReference type="InterPro" id="IPR007110">
    <property type="entry name" value="Ig-like_dom"/>
</dbReference>
<reference evidence="7 8" key="1">
    <citation type="submission" date="2020-12" db="EMBL/GenBank/DDBJ databases">
        <title>Bacterial novel species Adhaeribacter sp. BT258 isolated from soil.</title>
        <authorList>
            <person name="Jung H.-Y."/>
        </authorList>
    </citation>
    <scope>NUCLEOTIDE SEQUENCE [LARGE SCALE GENOMIC DNA]</scope>
    <source>
        <strain evidence="7 8">BT258</strain>
    </source>
</reference>
<dbReference type="PROSITE" id="PS50835">
    <property type="entry name" value="IG_LIKE"/>
    <property type="match status" value="1"/>
</dbReference>
<dbReference type="SMART" id="SM00369">
    <property type="entry name" value="LRR_TYP"/>
    <property type="match status" value="4"/>
</dbReference>
<dbReference type="PANTHER" id="PTHR47988">
    <property type="entry name" value="SOMATIC EMBRYOGENESIS RECEPTOR KINASE 1"/>
    <property type="match status" value="1"/>
</dbReference>
<feature type="domain" description="Ig-like" evidence="6">
    <location>
        <begin position="350"/>
        <end position="435"/>
    </location>
</feature>
<dbReference type="Pfam" id="PF14113">
    <property type="entry name" value="Tae4"/>
    <property type="match status" value="1"/>
</dbReference>
<feature type="signal peptide" evidence="5">
    <location>
        <begin position="1"/>
        <end position="22"/>
    </location>
</feature>
<feature type="region of interest" description="Disordered" evidence="4">
    <location>
        <begin position="1362"/>
        <end position="1385"/>
    </location>
</feature>
<dbReference type="InterPro" id="IPR032675">
    <property type="entry name" value="LRR_dom_sf"/>
</dbReference>
<keyword evidence="8" id="KW-1185">Reference proteome</keyword>
<name>A0ABS1C0W1_9BACT</name>
<gene>
    <name evidence="7" type="ORF">I5M27_08615</name>
</gene>
<accession>A0ABS1C0W1</accession>
<evidence type="ECO:0000256" key="4">
    <source>
        <dbReference type="SAM" id="MobiDB-lite"/>
    </source>
</evidence>
<dbReference type="Pfam" id="PF20041">
    <property type="entry name" value="DUF6443"/>
    <property type="match status" value="1"/>
</dbReference>
<dbReference type="RefSeq" id="WP_200505789.1">
    <property type="nucleotide sequence ID" value="NZ_JAEHFX010000003.1"/>
</dbReference>
<dbReference type="Proteomes" id="UP000644147">
    <property type="component" value="Unassembled WGS sequence"/>
</dbReference>
<keyword evidence="3" id="KW-0677">Repeat</keyword>
<evidence type="ECO:0000256" key="1">
    <source>
        <dbReference type="ARBA" id="ARBA00022614"/>
    </source>
</evidence>
<organism evidence="7 8">
    <name type="scientific">Adhaeribacter terrigena</name>
    <dbReference type="NCBI Taxonomy" id="2793070"/>
    <lineage>
        <taxon>Bacteria</taxon>
        <taxon>Pseudomonadati</taxon>
        <taxon>Bacteroidota</taxon>
        <taxon>Cytophagia</taxon>
        <taxon>Cytophagales</taxon>
        <taxon>Hymenobacteraceae</taxon>
        <taxon>Adhaeribacter</taxon>
    </lineage>
</organism>
<dbReference type="InterPro" id="IPR025562">
    <property type="entry name" value="Tae4"/>
</dbReference>
<evidence type="ECO:0000259" key="6">
    <source>
        <dbReference type="PROSITE" id="PS50835"/>
    </source>
</evidence>
<evidence type="ECO:0000256" key="3">
    <source>
        <dbReference type="ARBA" id="ARBA00022737"/>
    </source>
</evidence>
<dbReference type="Gene3D" id="2.180.10.10">
    <property type="entry name" value="RHS repeat-associated core"/>
    <property type="match status" value="2"/>
</dbReference>
<dbReference type="Gene3D" id="3.80.10.10">
    <property type="entry name" value="Ribonuclease Inhibitor"/>
    <property type="match status" value="3"/>
</dbReference>
<comment type="caution">
    <text evidence="7">The sequence shown here is derived from an EMBL/GenBank/DDBJ whole genome shotgun (WGS) entry which is preliminary data.</text>
</comment>
<dbReference type="InterPro" id="IPR045619">
    <property type="entry name" value="DUF6443"/>
</dbReference>
<evidence type="ECO:0000256" key="5">
    <source>
        <dbReference type="SAM" id="SignalP"/>
    </source>
</evidence>
<protein>
    <recommendedName>
        <fullName evidence="6">Ig-like domain-containing protein</fullName>
    </recommendedName>
</protein>
<feature type="chain" id="PRO_5046030579" description="Ig-like domain-containing protein" evidence="5">
    <location>
        <begin position="23"/>
        <end position="1912"/>
    </location>
</feature>
<keyword evidence="1" id="KW-0433">Leucine-rich repeat</keyword>
<dbReference type="SUPFAM" id="SSF48726">
    <property type="entry name" value="Immunoglobulin"/>
    <property type="match status" value="1"/>
</dbReference>
<dbReference type="EMBL" id="JAEHFX010000003">
    <property type="protein sequence ID" value="MBK0403048.1"/>
    <property type="molecule type" value="Genomic_DNA"/>
</dbReference>
<evidence type="ECO:0000256" key="2">
    <source>
        <dbReference type="ARBA" id="ARBA00022729"/>
    </source>
</evidence>
<sequence length="1912" mass="212454">MKKLLVLIISFFSTITVGFCQAYEGTVPDIDEYNALVELYNSTEGPNWNNNNNWLNGTSNTDFSSWHGLTVDNGDVIFIDLSSNNLNGYLPDGLQKLQKLQFLILKENNVTGKIPEWIKEFRDLKNLNLASNTFDGDIPEQVGYLENLTNLNLGNNKLTGTIPSKVGDLGALEFLNLADNSLEGEIPKEIGNLTFLQDLNLSGNSLVGKIPYQLFNLTKLKYFLINNNQLTGPIPSSISNLTNLININFSNNRLSGIIPTTIGNIQTLMYIDLAGNYFSGELPISIQQLTQLNLLAINNNQLSALPHLNNLSNKSSITLHLGGNKIDLYDIDPYFISQSATNFGVFTYSPQDPIVRTEVQTFTPGLSARLEVTQGNSKFNYQWQRQVNNAWVDIPGQTSYSYLINVTSSNDQGLYRCMISHDWATQVTHASKEIYLKIRQNSVIPYAPYNPSDNLEISWVMETTFDANGNEISKTKEFSDGFGRPIQTQFKDFTNEHILATQTIYDSRGRTAITTLPAPINNEAFNYRPNFVTDLAGGIYNPSSFEDSKETMPDPLGSSAIGTLGWYYSSNNTFELSTPQTSFPYSRTAYYDGPLGGVKSNTLPGDSHRMGLGKELKTREMPILSEMDHYVALRSHFITNSTIPNNTLFSKGTKVITIDALGKETISFKDGNGNTIATCISEYLPNPLNVSFNLSKQVGSSYPEFMDIHVATGNSPLISITVTGVTSGSIKYINVITGATGTSAVSSGGSISFSLVPGFYRLTSLTGTQSVTYPLYYSQFSYNYYDDAGRLVASVDPKGVNRGSIGYPNFVKLYKYGATGNLLQTNSNDEGVTEFVYRKDGKLKFSQSAQQKLENTFSFINYDKAGRIIETGKYTTLLVLPPSQTTLFESQLTTSVPSINSVLDPYLLEFTDLGGALNQTHCSQITRTWYDLPFTDSELGTRTQRFLIGRVSKTQNENATTWYSYDDQGRLEWMITKTGLGTKTFDYTYDFNGNLLQAVYQKNVVGEQFYHKYTYDADRRLSMVQTSGDNTYWRKQATYTYYLHGPLKRVELGFSLQGIDYTYTIQGWLKSINNADPTQDPGNDGTNGIRPDLFGMTLEYFSGDYTASSYQANNVAAGGNRFDGLISASYWHTLGQRPIGYAYTYDKKNQFENASFGSLTGSITNRQFTPDPVDAFKEKPEYDLNGNLTLMKRTDKFGTINAGFNYEYRANTNRLSSIYQNNAQIMSFGYDAEGKTISENNINGNQYFTYDAYGQVTDIHQDAGRTKLLLKIDYDDRGKRLRKRSYDANGTLALTTWYVNDGNGNVASIYEEKPGSTLKRTEVPVYGSSRIGMWRRNPDNTSSYNYELTDHLGSTRLVFREPSTTSQTTGMEPTAPGNGGGEQSRMAQGEDEFENVATTRHLDIARARTGSYAALLSLARGKREGPAKNIAVKQGDSISVEAFGYYETAKKRKHWLPESLAPALSILGLGIDQKQEAGNASPQGRINPVIGAGIGFAPGAISKRKKEMPLAYLQLQVYDADSNLVETKRELLSTAATLGYEQLSIAYKAEQDGYVRIAVLNESTVDTWFDDMRVSFTGIEVVEENHMYPYGQQMEEMSYVVNGASAYRHGFQGMYAERDKETGLNNFDLRMYNGSIGRWLAPDPYGQNISPYTGMGNNPVNQIDPDGGWSELASMALGAGIGAGFGVYTAYQHGARGEDLVWAGAFGAVGGAIAGGFAHNIDYNSIGNFFSKIGNEFSSLIGKNSIGPIFANSNANIDFILTNTNLIYNIQTGGRKFPSFNTLWTNYPHDIDGEHQHPSSNPLYQNQCAIRLSESLIKSGVSLKGYPKDDLDADHKKWALTANRLKYYLSKNFLNYEKNIAQDVFEKKYWNKTGIIYIAPPEGGIGHIDIFNKGNTGSGYYEGSSIWFWEIK</sequence>
<dbReference type="InterPro" id="IPR003591">
    <property type="entry name" value="Leu-rich_rpt_typical-subtyp"/>
</dbReference>
<dbReference type="SUPFAM" id="SSF52058">
    <property type="entry name" value="L domain-like"/>
    <property type="match status" value="1"/>
</dbReference>
<dbReference type="InterPro" id="IPR022385">
    <property type="entry name" value="Rhs_assc_core"/>
</dbReference>
<evidence type="ECO:0000313" key="7">
    <source>
        <dbReference type="EMBL" id="MBK0403048.1"/>
    </source>
</evidence>
<proteinExistence type="predicted"/>
<keyword evidence="2 5" id="KW-0732">Signal</keyword>
<feature type="compositionally biased region" description="Polar residues" evidence="4">
    <location>
        <begin position="1362"/>
        <end position="1371"/>
    </location>
</feature>
<dbReference type="InterPro" id="IPR055414">
    <property type="entry name" value="LRR_R13L4/SHOC2-like"/>
</dbReference>
<evidence type="ECO:0000313" key="8">
    <source>
        <dbReference type="Proteomes" id="UP000644147"/>
    </source>
</evidence>
<dbReference type="Gene3D" id="3.90.1720.70">
    <property type="match status" value="1"/>
</dbReference>